<dbReference type="OrthoDB" id="10266026at2759"/>
<reference evidence="6 7" key="1">
    <citation type="submission" date="2020-03" db="EMBL/GenBank/DDBJ databases">
        <title>Draft Genome Sequence of Cudoniella acicularis.</title>
        <authorList>
            <person name="Buettner E."/>
            <person name="Kellner H."/>
        </authorList>
    </citation>
    <scope>NUCLEOTIDE SEQUENCE [LARGE SCALE GENOMIC DNA]</scope>
    <source>
        <strain evidence="6 7">DSM 108380</strain>
    </source>
</reference>
<evidence type="ECO:0000256" key="4">
    <source>
        <dbReference type="SAM" id="MobiDB-lite"/>
    </source>
</evidence>
<dbReference type="Gene3D" id="2.60.120.920">
    <property type="match status" value="1"/>
</dbReference>
<keyword evidence="7" id="KW-1185">Reference proteome</keyword>
<evidence type="ECO:0000256" key="1">
    <source>
        <dbReference type="ARBA" id="ARBA00004123"/>
    </source>
</evidence>
<dbReference type="SUPFAM" id="SSF49899">
    <property type="entry name" value="Concanavalin A-like lectins/glucanases"/>
    <property type="match status" value="1"/>
</dbReference>
<feature type="region of interest" description="Disordered" evidence="4">
    <location>
        <begin position="1"/>
        <end position="148"/>
    </location>
</feature>
<evidence type="ECO:0000259" key="5">
    <source>
        <dbReference type="PROSITE" id="PS50188"/>
    </source>
</evidence>
<comment type="similarity">
    <text evidence="3">Belongs to the cclA family.</text>
</comment>
<dbReference type="InterPro" id="IPR003877">
    <property type="entry name" value="SPRY_dom"/>
</dbReference>
<dbReference type="InterPro" id="IPR037353">
    <property type="entry name" value="ASH2"/>
</dbReference>
<keyword evidence="2" id="KW-0539">Nucleus</keyword>
<comment type="caution">
    <text evidence="6">The sequence shown here is derived from an EMBL/GenBank/DDBJ whole genome shotgun (WGS) entry which is preliminary data.</text>
</comment>
<evidence type="ECO:0000313" key="7">
    <source>
        <dbReference type="Proteomes" id="UP000566819"/>
    </source>
</evidence>
<dbReference type="PROSITE" id="PS50188">
    <property type="entry name" value="B302_SPRY"/>
    <property type="match status" value="1"/>
</dbReference>
<gene>
    <name evidence="6" type="ORF">G7Y89_g6570</name>
</gene>
<dbReference type="PANTHER" id="PTHR10598">
    <property type="entry name" value="SET1/ASH2 HISTONE METHYLTRANSFERASE COMPLEX SUBUNIT ASH2"/>
    <property type="match status" value="1"/>
</dbReference>
<protein>
    <recommendedName>
        <fullName evidence="5">B30.2/SPRY domain-containing protein</fullName>
    </recommendedName>
</protein>
<sequence>MRRRSTRVKENLLKKALENSQQSKSEEHISTAMSTGVPSPQREATPTFGAPISSIPQKRVLEDDHQPTISSPLNPDFKPAKSAEDAPLARERASRAKKESLKKRESKGGSLATDSSARATPDPKASSSQKSKAKDNAPAPIRYKLPPPKISDFEAPRGPIFVPAHTKTAPDGTVIQFNETTDHVYNKKNFHYTHCIADPAFPSSLYYRQSETEPFGPRLNFEDTSTHMFLDEAGLHVTTDKGFRMAKANVAIRQGRYYWECKIISGIPKRKRSEGNVTQQSANGHVRMGWARREATLDAPVGFDAYSYGIRDAQGQKVFMSRPKDFFPPGQDIQEGDVIGLEINLPSETLHRKVVEGQYNPAVDLADDEPPGIETTDKIRDRVPIRFKMHLYFEQIEYHSVKELEELMNPSPVISTGGINGSTQEPGPTHPIPALRTLPHSNIKIYKNGELMGTPFKDLLAFLPPASSPIIQVGARAGLDDGMLGYYPAVSVFRGGAAEVNFGPDFWYPPPGYGDDETDMIGSDQPKLNKLRPAGERYDEQIVEDIVYDIVDEVDFWMQDGGVSGKGATNGVLRASGGVSVQDGMLGGGVLGSEIKDSGKIQEFKRGRNVSRKSSRQTRDCFLRMFIVAYPTHPIIVTIIVTPIRRRTDPSNVLDLAQSSGIAAAIQGWDQIDSHPPWSPNLFPLLHYKTLLSNQSSSPTETIPNCISDEIERVTSIMTTYTFEAALCLQCSGMVIAMDDLGYEELCKLSKNTKIPSTVAIWAVFCRRHSPPNTDKESYDYTKIFIEEDEILKSHSLDKVKRIMSPSILNPTHGGKMTVMASSVYPLGLTNKMIRFFMDMTSETIIIQGVPSSFM</sequence>
<dbReference type="PANTHER" id="PTHR10598:SF0">
    <property type="entry name" value="SET1_ASH2 HISTONE METHYLTRANSFERASE COMPLEX SUBUNIT ASH2"/>
    <property type="match status" value="1"/>
</dbReference>
<dbReference type="Proteomes" id="UP000566819">
    <property type="component" value="Unassembled WGS sequence"/>
</dbReference>
<feature type="compositionally biased region" description="Polar residues" evidence="4">
    <location>
        <begin position="31"/>
        <end position="44"/>
    </location>
</feature>
<dbReference type="GO" id="GO:0048188">
    <property type="term" value="C:Set1C/COMPASS complex"/>
    <property type="evidence" value="ECO:0007669"/>
    <property type="project" value="InterPro"/>
</dbReference>
<feature type="domain" description="B30.2/SPRY" evidence="5">
    <location>
        <begin position="197"/>
        <end position="392"/>
    </location>
</feature>
<accession>A0A8H4W2B1</accession>
<evidence type="ECO:0000256" key="3">
    <source>
        <dbReference type="ARBA" id="ARBA00038149"/>
    </source>
</evidence>
<dbReference type="CDD" id="cd12872">
    <property type="entry name" value="SPRY_Ash2"/>
    <property type="match status" value="1"/>
</dbReference>
<dbReference type="InterPro" id="IPR013320">
    <property type="entry name" value="ConA-like_dom_sf"/>
</dbReference>
<dbReference type="GO" id="GO:0000976">
    <property type="term" value="F:transcription cis-regulatory region binding"/>
    <property type="evidence" value="ECO:0007669"/>
    <property type="project" value="TreeGrafter"/>
</dbReference>
<name>A0A8H4W2B1_9HELO</name>
<feature type="compositionally biased region" description="Basic and acidic residues" evidence="4">
    <location>
        <begin position="7"/>
        <end position="17"/>
    </location>
</feature>
<dbReference type="SMART" id="SM00449">
    <property type="entry name" value="SPRY"/>
    <property type="match status" value="1"/>
</dbReference>
<evidence type="ECO:0000313" key="6">
    <source>
        <dbReference type="EMBL" id="KAF4631558.1"/>
    </source>
</evidence>
<proteinExistence type="inferred from homology"/>
<organism evidence="6 7">
    <name type="scientific">Cudoniella acicularis</name>
    <dbReference type="NCBI Taxonomy" id="354080"/>
    <lineage>
        <taxon>Eukaryota</taxon>
        <taxon>Fungi</taxon>
        <taxon>Dikarya</taxon>
        <taxon>Ascomycota</taxon>
        <taxon>Pezizomycotina</taxon>
        <taxon>Leotiomycetes</taxon>
        <taxon>Helotiales</taxon>
        <taxon>Tricladiaceae</taxon>
        <taxon>Cudoniella</taxon>
    </lineage>
</organism>
<dbReference type="InterPro" id="IPR001870">
    <property type="entry name" value="B30.2/SPRY"/>
</dbReference>
<dbReference type="AlphaFoldDB" id="A0A8H4W2B1"/>
<dbReference type="InterPro" id="IPR043136">
    <property type="entry name" value="B30.2/SPRY_sf"/>
</dbReference>
<comment type="subcellular location">
    <subcellularLocation>
        <location evidence="1">Nucleus</location>
    </subcellularLocation>
</comment>
<feature type="compositionally biased region" description="Basic and acidic residues" evidence="4">
    <location>
        <begin position="78"/>
        <end position="107"/>
    </location>
</feature>
<dbReference type="EMBL" id="JAAMPI010000432">
    <property type="protein sequence ID" value="KAF4631558.1"/>
    <property type="molecule type" value="Genomic_DNA"/>
</dbReference>
<evidence type="ECO:0000256" key="2">
    <source>
        <dbReference type="ARBA" id="ARBA00023242"/>
    </source>
</evidence>